<evidence type="ECO:0000313" key="4">
    <source>
        <dbReference type="Proteomes" id="UP000604046"/>
    </source>
</evidence>
<feature type="chain" id="PRO_5032406654" evidence="2">
    <location>
        <begin position="22"/>
        <end position="289"/>
    </location>
</feature>
<keyword evidence="2" id="KW-0732">Signal</keyword>
<feature type="transmembrane region" description="Helical" evidence="1">
    <location>
        <begin position="216"/>
        <end position="234"/>
    </location>
</feature>
<dbReference type="EMBL" id="CAJNDS010002511">
    <property type="protein sequence ID" value="CAE7504729.1"/>
    <property type="molecule type" value="Genomic_DNA"/>
</dbReference>
<organism evidence="3 4">
    <name type="scientific">Symbiodinium natans</name>
    <dbReference type="NCBI Taxonomy" id="878477"/>
    <lineage>
        <taxon>Eukaryota</taxon>
        <taxon>Sar</taxon>
        <taxon>Alveolata</taxon>
        <taxon>Dinophyceae</taxon>
        <taxon>Suessiales</taxon>
        <taxon>Symbiodiniaceae</taxon>
        <taxon>Symbiodinium</taxon>
    </lineage>
</organism>
<dbReference type="OrthoDB" id="10293252at2759"/>
<comment type="caution">
    <text evidence="3">The sequence shown here is derived from an EMBL/GenBank/DDBJ whole genome shotgun (WGS) entry which is preliminary data.</text>
</comment>
<keyword evidence="1" id="KW-0812">Transmembrane</keyword>
<keyword evidence="1" id="KW-1133">Transmembrane helix</keyword>
<proteinExistence type="predicted"/>
<keyword evidence="1" id="KW-0472">Membrane</keyword>
<protein>
    <submittedName>
        <fullName evidence="3">Uncharacterized protein</fullName>
    </submittedName>
</protein>
<evidence type="ECO:0000313" key="3">
    <source>
        <dbReference type="EMBL" id="CAE7504729.1"/>
    </source>
</evidence>
<accession>A0A812T084</accession>
<reference evidence="3" key="1">
    <citation type="submission" date="2021-02" db="EMBL/GenBank/DDBJ databases">
        <authorList>
            <person name="Dougan E. K."/>
            <person name="Rhodes N."/>
            <person name="Thang M."/>
            <person name="Chan C."/>
        </authorList>
    </citation>
    <scope>NUCLEOTIDE SEQUENCE</scope>
</reference>
<gene>
    <name evidence="3" type="ORF">SNAT2548_LOCUS28269</name>
</gene>
<evidence type="ECO:0000256" key="2">
    <source>
        <dbReference type="SAM" id="SignalP"/>
    </source>
</evidence>
<name>A0A812T084_9DINO</name>
<feature type="signal peptide" evidence="2">
    <location>
        <begin position="1"/>
        <end position="21"/>
    </location>
</feature>
<sequence length="289" mass="32018">MKQSFAAWIVLLSSWPLPTSGTQCRCYTSCPDPDDYCIETDGEGQFVVVDGTPKVCQTWDDSCEEGRCYTNIPTSEDARIQHISSELEEVDNFFTYVGVAKCILSIAMLLWKSCKGQKGSSKRPKWVTGWFVTSEVLQATAFMFKNVDWTDAAVSYMGGAYEPCSPNHVTCLSISVECVLLSIVSLLQIIDALVTMCLPEPQEAGKWAGCQDRLEFLFEYVLPQAVITVCWVLWAMRAVEPGYCDILPLLLLVASLTCLCCSCCCSSRAFYVEARSKGEQEPPAKSDTV</sequence>
<dbReference type="Proteomes" id="UP000604046">
    <property type="component" value="Unassembled WGS sequence"/>
</dbReference>
<keyword evidence="4" id="KW-1185">Reference proteome</keyword>
<feature type="transmembrane region" description="Helical" evidence="1">
    <location>
        <begin position="246"/>
        <end position="271"/>
    </location>
</feature>
<dbReference type="AlphaFoldDB" id="A0A812T084"/>
<evidence type="ECO:0000256" key="1">
    <source>
        <dbReference type="SAM" id="Phobius"/>
    </source>
</evidence>